<dbReference type="Gene3D" id="3.40.366.10">
    <property type="entry name" value="Malonyl-Coenzyme A Acyl Carrier Protein, domain 2"/>
    <property type="match status" value="2"/>
</dbReference>
<comment type="catalytic activity">
    <reaction evidence="9">
        <text>6 (S)-methylmalonyl-CoA + propanoyl-CoA + 6 NADPH + 12 H(+) = 6-deoxyerythronolide B + 6 CO2 + 6 NADP(+) + 7 CoA + H2O</text>
        <dbReference type="Rhea" id="RHEA:23068"/>
        <dbReference type="ChEBI" id="CHEBI:15377"/>
        <dbReference type="ChEBI" id="CHEBI:15378"/>
        <dbReference type="ChEBI" id="CHEBI:16089"/>
        <dbReference type="ChEBI" id="CHEBI:16526"/>
        <dbReference type="ChEBI" id="CHEBI:57287"/>
        <dbReference type="ChEBI" id="CHEBI:57327"/>
        <dbReference type="ChEBI" id="CHEBI:57392"/>
        <dbReference type="ChEBI" id="CHEBI:57783"/>
        <dbReference type="ChEBI" id="CHEBI:58349"/>
        <dbReference type="EC" id="2.3.1.94"/>
    </reaction>
</comment>
<dbReference type="PROSITE" id="PS00606">
    <property type="entry name" value="KS3_1"/>
    <property type="match status" value="2"/>
</dbReference>
<reference evidence="18" key="1">
    <citation type="journal article" date="2006" name="J. Antibiot.">
        <title>Genomic analyses lead to novel secondary metabolites. Part 3. ECO-0501, a novel antibacterial of a new class.</title>
        <authorList>
            <person name="Banskota A.H."/>
            <person name="Mcalpine J.B."/>
            <person name="Sorensen D."/>
            <person name="Ibrahim A."/>
            <person name="Aouidate M."/>
            <person name="Piraee M."/>
            <person name="Alarco A.M."/>
            <person name="Farnet C.M."/>
            <person name="Zazopoulos E."/>
        </authorList>
    </citation>
    <scope>NUCLEOTIDE SEQUENCE</scope>
    <source>
        <strain evidence="18">ATCC 43491</strain>
    </source>
</reference>
<dbReference type="InterPro" id="IPR015083">
    <property type="entry name" value="NorB/c/GfsB-D-like_docking"/>
</dbReference>
<dbReference type="PROSITE" id="PS50075">
    <property type="entry name" value="CARRIER"/>
    <property type="match status" value="2"/>
</dbReference>
<evidence type="ECO:0000256" key="8">
    <source>
        <dbReference type="ARBA" id="ARBA00023315"/>
    </source>
</evidence>
<keyword evidence="2" id="KW-0596">Phosphopantetheine</keyword>
<feature type="domain" description="Carrier" evidence="15">
    <location>
        <begin position="1434"/>
        <end position="1509"/>
    </location>
</feature>
<dbReference type="CDD" id="cd00833">
    <property type="entry name" value="PKS"/>
    <property type="match status" value="2"/>
</dbReference>
<dbReference type="InterPro" id="IPR001227">
    <property type="entry name" value="Ac_transferase_dom_sf"/>
</dbReference>
<evidence type="ECO:0000256" key="13">
    <source>
        <dbReference type="ARBA" id="ARBA00066981"/>
    </source>
</evidence>
<evidence type="ECO:0000256" key="3">
    <source>
        <dbReference type="ARBA" id="ARBA00022553"/>
    </source>
</evidence>
<dbReference type="FunFam" id="3.40.366.10:FF:000002">
    <property type="entry name" value="Probable polyketide synthase 2"/>
    <property type="match status" value="1"/>
</dbReference>
<feature type="domain" description="Carrier" evidence="15">
    <location>
        <begin position="3112"/>
        <end position="3187"/>
    </location>
</feature>
<dbReference type="Gene3D" id="3.10.129.110">
    <property type="entry name" value="Polyketide synthase dehydratase"/>
    <property type="match status" value="1"/>
</dbReference>
<dbReference type="InterPro" id="IPR036299">
    <property type="entry name" value="Polyketide_synth_docking_sf"/>
</dbReference>
<sequence length="3264" mass="339898">MLNEEKLRDYLKRVSADLHRTRARLREAEAREHEPIAIIGMACRYPGGVRGPEQLWDLVAAGTDAVGGFPADRGWDVEALYDPDPARHGKTYTREGGFLYDAHEFDAAFFGISPREALTVDPQQRLLLETAWEAFERAGIDPLSVRGSRTGVFAGVMYNDYGSRLDPRAEELREFEGYLGNGSAGSVASGRVAYTFGLEGPAVTIDTACSSSLVALHLAAESLRRGESTLALAGGVTVMASPETFVEFSRQRGMAPDGRCKPFADAADGTGWAEGAGILLLERLSDARRHGHPVLAVVRGTAVNQDGASSGLTAPNGPSQQRVIRQALDSAGLAPHQVDVVEAHGTGTTLGDPIEAQALLAAYGQERVRPLWLGSLKSNVGHSQAAAGVGGVIKMVQAIRHGIAPMTLHVDTPTSKVDWEAGSVELLTEARPWPETGEPRRAGISSFGVSGTNAHVIVEQAPEVEPAERDGESPLGDEVTPLVLSARSAEALRAQSARLREHLRQTESLTDTAFSLATSRAALEHRAVVVAEADASLDALAAGAPAAGLVEGIALPPGKVAFVFPGQGSQWAGMALELKDSSPVFRAALLDCERALSSFVDWKLTDVLGDATALERVDVVQPALFAVNVSLAALWRACGVEPDAVTGHSQGEIAAAYVSGALSLADAAKVVALRAKAILALSGAGGMVAVALGRDDVLPRLTEWGDRIAVAAVNGPASVVVSGDPEALDGLVSACEADGVRARRIPVDYASHSPQVDVLREELLGLLDGVEHHASTVPFYSAVTGEPLDTAGLTPEYWFRNLRATVRFDRSVRRLLDDGHRFFVEASAHPVLTGSVTETIEERGAHAVALGSLRRDEGGPRRFLTSLAEAHVRGLRPDWAALWPTATRVDLPTYAFQRVPYWLDAAVVRQGGTAAELRFWAAVDQADTGALDAAVPAGEGAWDAVLPALSAWRRSGLDKSTVDNWRYRIDWVPATGTAAATLDGTWLLVVPSGPMPPVAEALTRLGARVLLAGPDDELPHEPVDGVLSLLALDERPHPEHPVVPAGLAATADLVRQLADLDAPLWIVTSGAVAVGRSETPNAQAAVWGLGRAIGLEHPERWGGLVDLPEELDERAAARLAGVLATGHEDQVAVRSSGVYLRRLVRAPLGDAVAPEWRPRGTVLVTGGTGAVAAHVARWLAGNGAGHLVLTSRRGAAAEGAAELSDELAGLGARVTFAACDVADRDALAAVLAEYPPNAVVHTAGVGATASLAETGPAELADALAAKAGGAAHLDELLEGAELDAFVLFSSNAGVWGGAGQGAYGAANAALDALAERRRARGLPATSVAWGLWGGGSGLAGQDDVDRLRRLGLAAMDPALAVSALVQAVSHDETFVAVADVDWARFAPGFALARPRPLLDALPEVREALSADTAGPGGSEFAAGLLAAPEADRTRIVLDLVRAQAAAVLGHGGAAAVEPDRAFRDLGFDSLTAVEVRDRLAAATGLRLPATLVFDHPSASALAGHLVAELTGDVTGTQAAPAVVVTDDEPIAIVAMSCRFPGGITDPEKFWDFVADGGDAMAAFPGDRGWDLDALYDPDPAHLGTTYAREGGFLDDAGGFDAAFFGISPREALAMDPQQRLLLETSWEAFERAGIDPATLRGSATGVFVGASFQNYGLDAVDAPEGTEGYFLTGTATAVVSGRLSYTFGLEGPAVTIDTACSSSLVALHLAAQALRRGECSLALAGGVTVMANPAAFVEFSRQRGLAPDGRCKAFADAADGTAWSEGAGILLVERLSDARRLGHPVLALVRGSAVNQDGASNGLSAPNGPSQQRVIRQALANAGFAPSDVDAVEAHGTGTSLGDPIEAQALLAAYGGEREHPLWLGSVKSNLGHTQSASGVAGVIKMVQAIRHGVLPRTLHVDAPTTEVDWTAGDVRLLTEPVDWPDTGRPRRAGVSSFGVSGTNVHTLIEEVPESAAPPAGGDTWVPWVLSAKTEEALRSQASRLHAQLEEHPGDDSDIAYTLATARAGLEIRAAVTGPDRLRELALLAEGTPSAAVLRGALTAGAPGFLFTGQGSQKPGMGAELAARFPVFAAAFDEVCAHLDPRLGLSLREVLETERVHETAFAQCALFAVEVALFRLLESWGVRPALLLGHSVGEIAAAHVAGVLSLADAATMVEARGRLMGALPSRGVMIALQANEDEVTPLPTERVSIAAVNGPEAVVLSGDEDAVTAVVDRFADRKSKRLVVSHAFHSPLMEPMLADFRRVVSGLSFSEPRIPIVSTVTGRSDPEIASPGYWVRHVREAVRFHDAIRFAEAEAEGVRAFVELGPEGVLSAMAKDFLEDTVLIPTLRGERPEVAALATTLGRLHVHGVGIDWAGVFDGVQASRVTLPTYPFEHRHFWLASTGATTGDAAAFGLGEAGHALLGAAVPVPGGSGISFTGRLSLRAQPWLAEHVVLGTALLPGTAFVDLALHAGDRAGCGTVAELTLEAPLALPESGDVRLHVTVGEPGEDGGRTIEIHSRAGSAADEEPWTRHATGLLATGTPAASGNLDSWPPDGTEIPVEDFYDRLDGTGFEYGPLFQGLRAAWKAGDDVYAEVSLPEDRSRDAEGFGVHPALLDAALHASKLRLEGDSEGPFLPFTWKGVSLAATGARTLRVRLSSSAPATISLLLADGEGAPVATVDSLVFRRVSSEQLGNRQGSGSLFHVEWTDVPAEEVSTEDVRIGAGESYVDVAALLAAKTPEVALLVCPSGETAEAVHDATVWALRQVRDWLADERLDAHRLVLLTDGTDLAQAAVRGLFRSASSEHPGRFGIAETTGDPVRVSADESELRLENGVAYAPRLVRKIAAAAPVALDPGKTVLVTGGTGALGALVARHLVTARGVTRLLLVSRRGLEAEGAKDLVADLTAAGADVTVEACDVADRAALEAALAGHELTAVVHTAGVLDDGLVDSLTPERLAKVLRPKVDAALNLHELAGDVEEFVLFSSASATFGNPGQANYAAANAFLDALARHRHAQGLPATSLAWGLWATDGGMTGELSDTDLARMGRTGIAALTPEAGLALFDAASGAGPVVLPMALTPSSLRDVEPAVLPPLLRGLVRAPSRRAASAPAGPALQDRLSGLTGAERDDAVLEVVREQVAAALGHAGAGAIDPGKGFVELGMDSLSAVELRNQLCALSGLKLSTTVVFDHPNPAALAGHLAAELPAEGVATTASVHAGLDRLEALLATAAPANGDRAGVTARLRTLLATWTGEPAAEADDSLESATADELFDLLDHELGAS</sequence>
<dbReference type="Pfam" id="PF02801">
    <property type="entry name" value="Ketoacyl-synt_C"/>
    <property type="match status" value="2"/>
</dbReference>
<evidence type="ECO:0000256" key="7">
    <source>
        <dbReference type="ARBA" id="ARBA00023268"/>
    </source>
</evidence>
<dbReference type="SUPFAM" id="SSF53901">
    <property type="entry name" value="Thiolase-like"/>
    <property type="match status" value="2"/>
</dbReference>
<dbReference type="SUPFAM" id="SSF55048">
    <property type="entry name" value="Probable ACP-binding domain of malonyl-CoA ACP transacylase"/>
    <property type="match status" value="2"/>
</dbReference>
<evidence type="ECO:0000259" key="17">
    <source>
        <dbReference type="PROSITE" id="PS52019"/>
    </source>
</evidence>
<dbReference type="Pfam" id="PF00550">
    <property type="entry name" value="PP-binding"/>
    <property type="match status" value="2"/>
</dbReference>
<dbReference type="Gene3D" id="1.10.1200.10">
    <property type="entry name" value="ACP-like"/>
    <property type="match status" value="2"/>
</dbReference>
<dbReference type="FunFam" id="1.10.1200.10:FF:000007">
    <property type="entry name" value="Probable polyketide synthase pks17"/>
    <property type="match status" value="2"/>
</dbReference>
<keyword evidence="3" id="KW-0597">Phosphoprotein</keyword>
<dbReference type="Pfam" id="PF16197">
    <property type="entry name" value="KAsynt_C_assoc"/>
    <property type="match status" value="2"/>
</dbReference>
<evidence type="ECO:0000256" key="4">
    <source>
        <dbReference type="ARBA" id="ARBA00022679"/>
    </source>
</evidence>
<dbReference type="InterPro" id="IPR042104">
    <property type="entry name" value="PKS_dehydratase_sf"/>
</dbReference>
<dbReference type="PROSITE" id="PS00012">
    <property type="entry name" value="PHOSPHOPANTETHEINE"/>
    <property type="match status" value="2"/>
</dbReference>
<dbReference type="SMART" id="SM00826">
    <property type="entry name" value="PKS_DH"/>
    <property type="match status" value="1"/>
</dbReference>
<dbReference type="InterPro" id="IPR057326">
    <property type="entry name" value="KR_dom"/>
</dbReference>
<dbReference type="Gene3D" id="3.40.50.720">
    <property type="entry name" value="NAD(P)-binding Rossmann-like Domain"/>
    <property type="match status" value="2"/>
</dbReference>
<dbReference type="FunFam" id="3.40.47.10:FF:000019">
    <property type="entry name" value="Polyketide synthase type I"/>
    <property type="match status" value="2"/>
</dbReference>
<dbReference type="Pfam" id="PF00109">
    <property type="entry name" value="ketoacyl-synt"/>
    <property type="match status" value="2"/>
</dbReference>
<evidence type="ECO:0000256" key="6">
    <source>
        <dbReference type="ARBA" id="ARBA00023194"/>
    </source>
</evidence>
<dbReference type="InterPro" id="IPR020806">
    <property type="entry name" value="PKS_PP-bd"/>
</dbReference>
<comment type="function">
    <text evidence="10">Involved in the biosynthesis of antibiotic erythromycin via the biosynthesis of its aglycone precursor, 6-deoxyerythronolide B (6-dEB).</text>
</comment>
<dbReference type="SMART" id="SM00823">
    <property type="entry name" value="PKS_PP"/>
    <property type="match status" value="2"/>
</dbReference>
<dbReference type="CDD" id="cd08952">
    <property type="entry name" value="KR_1_SDR_x"/>
    <property type="match status" value="1"/>
</dbReference>
<dbReference type="SMART" id="SM00822">
    <property type="entry name" value="PKS_KR"/>
    <property type="match status" value="2"/>
</dbReference>
<keyword evidence="4" id="KW-0808">Transferase</keyword>
<dbReference type="GO" id="GO:0004315">
    <property type="term" value="F:3-oxoacyl-[acyl-carrier-protein] synthase activity"/>
    <property type="evidence" value="ECO:0007669"/>
    <property type="project" value="InterPro"/>
</dbReference>
<dbReference type="SUPFAM" id="SSF51735">
    <property type="entry name" value="NAD(P)-binding Rossmann-fold domains"/>
    <property type="match status" value="4"/>
</dbReference>
<dbReference type="InterPro" id="IPR018201">
    <property type="entry name" value="Ketoacyl_synth_AS"/>
</dbReference>
<dbReference type="InterPro" id="IPR009081">
    <property type="entry name" value="PP-bd_ACP"/>
</dbReference>
<dbReference type="Pfam" id="PF14765">
    <property type="entry name" value="PS-DH"/>
    <property type="match status" value="1"/>
</dbReference>
<keyword evidence="5" id="KW-0677">Repeat</keyword>
<dbReference type="InterPro" id="IPR036291">
    <property type="entry name" value="NAD(P)-bd_dom_sf"/>
</dbReference>
<dbReference type="Pfam" id="PF08990">
    <property type="entry name" value="Docking"/>
    <property type="match status" value="1"/>
</dbReference>
<dbReference type="InterPro" id="IPR014030">
    <property type="entry name" value="Ketoacyl_synth_N"/>
</dbReference>
<keyword evidence="8" id="KW-0012">Acyltransferase</keyword>
<evidence type="ECO:0000259" key="16">
    <source>
        <dbReference type="PROSITE" id="PS52004"/>
    </source>
</evidence>
<dbReference type="Gene3D" id="3.40.47.10">
    <property type="match status" value="2"/>
</dbReference>
<feature type="region of interest" description="N-terminal hotdog fold" evidence="14">
    <location>
        <begin position="2403"/>
        <end position="2528"/>
    </location>
</feature>
<protein>
    <recommendedName>
        <fullName evidence="13">6-deoxyerythronolide-B synthase</fullName>
        <ecNumber evidence="13">2.3.1.94</ecNumber>
    </recommendedName>
</protein>
<dbReference type="InterPro" id="IPR049552">
    <property type="entry name" value="PKS_DH_N"/>
</dbReference>
<dbReference type="InterPro" id="IPR016036">
    <property type="entry name" value="Malonyl_transacylase_ACP-bd"/>
</dbReference>
<dbReference type="Pfam" id="PF08659">
    <property type="entry name" value="KR"/>
    <property type="match status" value="2"/>
</dbReference>
<dbReference type="NCBIfam" id="NF045894">
    <property type="entry name" value="PKS_plus_SDR"/>
    <property type="match status" value="1"/>
</dbReference>
<evidence type="ECO:0000256" key="10">
    <source>
        <dbReference type="ARBA" id="ARBA00060158"/>
    </source>
</evidence>
<evidence type="ECO:0000256" key="1">
    <source>
        <dbReference type="ARBA" id="ARBA00001957"/>
    </source>
</evidence>
<dbReference type="InterPro" id="IPR049551">
    <property type="entry name" value="PKS_DH_C"/>
</dbReference>
<dbReference type="GO" id="GO:0033068">
    <property type="term" value="P:macrolide biosynthetic process"/>
    <property type="evidence" value="ECO:0007669"/>
    <property type="project" value="UniProtKB-ARBA"/>
</dbReference>
<keyword evidence="6" id="KW-0045">Antibiotic biosynthesis</keyword>
<dbReference type="GO" id="GO:0006633">
    <property type="term" value="P:fatty acid biosynthetic process"/>
    <property type="evidence" value="ECO:0007669"/>
    <property type="project" value="InterPro"/>
</dbReference>
<dbReference type="SMART" id="SM00825">
    <property type="entry name" value="PKS_KS"/>
    <property type="match status" value="2"/>
</dbReference>
<feature type="active site" description="Proton donor; for dehydratase activity" evidence="14">
    <location>
        <position position="2600"/>
    </location>
</feature>
<evidence type="ECO:0000256" key="12">
    <source>
        <dbReference type="ARBA" id="ARBA00063272"/>
    </source>
</evidence>
<dbReference type="Gene3D" id="3.30.70.3290">
    <property type="match status" value="2"/>
</dbReference>
<dbReference type="InterPro" id="IPR049900">
    <property type="entry name" value="PKS_mFAS_DH"/>
</dbReference>
<dbReference type="InterPro" id="IPR006162">
    <property type="entry name" value="Ppantetheine_attach_site"/>
</dbReference>
<dbReference type="CDD" id="cd08956">
    <property type="entry name" value="KR_3_FAS_SDR_x"/>
    <property type="match status" value="1"/>
</dbReference>
<comment type="pathway">
    <text evidence="11">Antibiotic biosynthesis; erythromycin biosynthesis.</text>
</comment>
<evidence type="ECO:0000259" key="15">
    <source>
        <dbReference type="PROSITE" id="PS50075"/>
    </source>
</evidence>
<dbReference type="PANTHER" id="PTHR43775:SF51">
    <property type="entry name" value="INACTIVE PHENOLPHTHIOCEROL SYNTHESIS POLYKETIDE SYNTHASE TYPE I PKS1-RELATED"/>
    <property type="match status" value="1"/>
</dbReference>
<dbReference type="EC" id="2.3.1.94" evidence="13"/>
<evidence type="ECO:0000256" key="11">
    <source>
        <dbReference type="ARBA" id="ARBA00060622"/>
    </source>
</evidence>
<dbReference type="InterPro" id="IPR050091">
    <property type="entry name" value="PKS_NRPS_Biosynth_Enz"/>
</dbReference>
<evidence type="ECO:0000256" key="5">
    <source>
        <dbReference type="ARBA" id="ARBA00022737"/>
    </source>
</evidence>
<dbReference type="InterPro" id="IPR014043">
    <property type="entry name" value="Acyl_transferase_dom"/>
</dbReference>
<dbReference type="InterPro" id="IPR014031">
    <property type="entry name" value="Ketoacyl_synth_C"/>
</dbReference>
<dbReference type="SMART" id="SM01294">
    <property type="entry name" value="PKS_PP_betabranch"/>
    <property type="match status" value="2"/>
</dbReference>
<dbReference type="InterPro" id="IPR020841">
    <property type="entry name" value="PKS_Beta-ketoAc_synthase_dom"/>
</dbReference>
<dbReference type="GO" id="GO:0004312">
    <property type="term" value="F:fatty acid synthase activity"/>
    <property type="evidence" value="ECO:0007669"/>
    <property type="project" value="TreeGrafter"/>
</dbReference>
<dbReference type="InterPro" id="IPR041618">
    <property type="entry name" value="PKS_DE"/>
</dbReference>
<evidence type="ECO:0000256" key="2">
    <source>
        <dbReference type="ARBA" id="ARBA00022450"/>
    </source>
</evidence>
<dbReference type="InterPro" id="IPR032821">
    <property type="entry name" value="PKS_assoc"/>
</dbReference>
<dbReference type="InterPro" id="IPR020807">
    <property type="entry name" value="PKS_DH"/>
</dbReference>
<dbReference type="InterPro" id="IPR016035">
    <property type="entry name" value="Acyl_Trfase/lysoPLipase"/>
</dbReference>
<feature type="active site" description="Proton acceptor; for dehydratase activity" evidence="14">
    <location>
        <position position="2435"/>
    </location>
</feature>
<keyword evidence="7" id="KW-0511">Multifunctional enzyme</keyword>
<feature type="domain" description="PKS/mFAS DH" evidence="17">
    <location>
        <begin position="2403"/>
        <end position="2677"/>
    </location>
</feature>
<dbReference type="InterPro" id="IPR016039">
    <property type="entry name" value="Thiolase-like"/>
</dbReference>
<dbReference type="SUPFAM" id="SSF101173">
    <property type="entry name" value="Docking domain B of the erythromycin polyketide synthase (DEBS)"/>
    <property type="match status" value="1"/>
</dbReference>
<dbReference type="InterPro" id="IPR036736">
    <property type="entry name" value="ACP-like_sf"/>
</dbReference>
<dbReference type="GO" id="GO:0047879">
    <property type="term" value="F:erythronolide synthase activity"/>
    <property type="evidence" value="ECO:0007669"/>
    <property type="project" value="UniProtKB-EC"/>
</dbReference>
<evidence type="ECO:0000256" key="14">
    <source>
        <dbReference type="PROSITE-ProRule" id="PRU01363"/>
    </source>
</evidence>
<dbReference type="PROSITE" id="PS52004">
    <property type="entry name" value="KS3_2"/>
    <property type="match status" value="2"/>
</dbReference>
<feature type="domain" description="Ketosynthase family 3 (KS3)" evidence="16">
    <location>
        <begin position="33"/>
        <end position="460"/>
    </location>
</feature>
<feature type="domain" description="Ketosynthase family 3 (KS3)" evidence="16">
    <location>
        <begin position="1527"/>
        <end position="1951"/>
    </location>
</feature>
<feature type="region of interest" description="C-terminal hotdog fold" evidence="14">
    <location>
        <begin position="2539"/>
        <end position="2677"/>
    </location>
</feature>
<dbReference type="Pfam" id="PF00698">
    <property type="entry name" value="Acyl_transf_1"/>
    <property type="match status" value="2"/>
</dbReference>
<comment type="cofactor">
    <cofactor evidence="1">
        <name>pantetheine 4'-phosphate</name>
        <dbReference type="ChEBI" id="CHEBI:47942"/>
    </cofactor>
</comment>
<dbReference type="PROSITE" id="PS52019">
    <property type="entry name" value="PKS_MFAS_DH"/>
    <property type="match status" value="1"/>
</dbReference>
<dbReference type="GO" id="GO:0031177">
    <property type="term" value="F:phosphopantetheine binding"/>
    <property type="evidence" value="ECO:0007669"/>
    <property type="project" value="InterPro"/>
</dbReference>
<proteinExistence type="predicted"/>
<dbReference type="SUPFAM" id="SSF47336">
    <property type="entry name" value="ACP-like"/>
    <property type="match status" value="2"/>
</dbReference>
<organism evidence="18">
    <name type="scientific">Amycolatopsis orientalis</name>
    <name type="common">Nocardia orientalis</name>
    <dbReference type="NCBI Taxonomy" id="31958"/>
    <lineage>
        <taxon>Bacteria</taxon>
        <taxon>Bacillati</taxon>
        <taxon>Actinomycetota</taxon>
        <taxon>Actinomycetes</taxon>
        <taxon>Pseudonocardiales</taxon>
        <taxon>Pseudonocardiaceae</taxon>
        <taxon>Amycolatopsis</taxon>
    </lineage>
</organism>
<dbReference type="SMART" id="SM00827">
    <property type="entry name" value="PKS_AT"/>
    <property type="match status" value="2"/>
</dbReference>
<dbReference type="Pfam" id="PF18369">
    <property type="entry name" value="PKS_DE"/>
    <property type="match status" value="1"/>
</dbReference>
<evidence type="ECO:0000256" key="9">
    <source>
        <dbReference type="ARBA" id="ARBA00052442"/>
    </source>
</evidence>
<dbReference type="SUPFAM" id="SSF52151">
    <property type="entry name" value="FabD/lysophospholipase-like"/>
    <property type="match status" value="2"/>
</dbReference>
<name>A1YAM9_AMYOR</name>
<dbReference type="PANTHER" id="PTHR43775">
    <property type="entry name" value="FATTY ACID SYNTHASE"/>
    <property type="match status" value="1"/>
</dbReference>
<dbReference type="InterPro" id="IPR013968">
    <property type="entry name" value="PKS_KR"/>
</dbReference>
<comment type="subunit">
    <text evidence="12">Homodimer. Erythronolide synthase is composed of EryAI, EryAII and EryAIII multimodular (2 modules) polypeptides each coding for a functional synthase subunit which participates in 2 of the six FAS-like elongation steps required for formation of the polyketide. Module 1, 2, 3, 4, 5, and 6 participating in biosynthesis steps 1, 2, 3, 4, 5, and 6, respectively.</text>
</comment>
<dbReference type="Pfam" id="PF21089">
    <property type="entry name" value="PKS_DH_N"/>
    <property type="match status" value="1"/>
</dbReference>
<dbReference type="EMBL" id="DQ884175">
    <property type="protein sequence ID" value="ABM47022.1"/>
    <property type="molecule type" value="Genomic_DNA"/>
</dbReference>
<accession>A1YAM9</accession>
<evidence type="ECO:0000313" key="18">
    <source>
        <dbReference type="EMBL" id="ABM47022.1"/>
    </source>
</evidence>